<comment type="caution">
    <text evidence="2">The sequence shown here is derived from an EMBL/GenBank/DDBJ whole genome shotgun (WGS) entry which is preliminary data.</text>
</comment>
<dbReference type="InterPro" id="IPR025329">
    <property type="entry name" value="DUF4235"/>
</dbReference>
<name>A0A7Z0AAV7_9MICO</name>
<dbReference type="EMBL" id="JACBZP010000001">
    <property type="protein sequence ID" value="NYI66268.1"/>
    <property type="molecule type" value="Genomic_DNA"/>
</dbReference>
<keyword evidence="3" id="KW-1185">Reference proteome</keyword>
<feature type="transmembrane region" description="Helical" evidence="1">
    <location>
        <begin position="46"/>
        <end position="69"/>
    </location>
</feature>
<dbReference type="RefSeq" id="WP_179425493.1">
    <property type="nucleotide sequence ID" value="NZ_JACBZP010000001.1"/>
</dbReference>
<dbReference type="Proteomes" id="UP000539111">
    <property type="component" value="Unassembled WGS sequence"/>
</dbReference>
<accession>A0A7Z0AAV7</accession>
<protein>
    <recommendedName>
        <fullName evidence="4">DUF4235 domain-containing protein</fullName>
    </recommendedName>
</protein>
<keyword evidence="1" id="KW-0472">Membrane</keyword>
<proteinExistence type="predicted"/>
<gene>
    <name evidence="2" type="ORF">BJY26_000574</name>
</gene>
<evidence type="ECO:0000313" key="2">
    <source>
        <dbReference type="EMBL" id="NYI66268.1"/>
    </source>
</evidence>
<evidence type="ECO:0008006" key="4">
    <source>
        <dbReference type="Google" id="ProtNLM"/>
    </source>
</evidence>
<keyword evidence="1" id="KW-1133">Transmembrane helix</keyword>
<organism evidence="2 3">
    <name type="scientific">Spelaeicoccus albus</name>
    <dbReference type="NCBI Taxonomy" id="1280376"/>
    <lineage>
        <taxon>Bacteria</taxon>
        <taxon>Bacillati</taxon>
        <taxon>Actinomycetota</taxon>
        <taxon>Actinomycetes</taxon>
        <taxon>Micrococcales</taxon>
        <taxon>Brevibacteriaceae</taxon>
        <taxon>Spelaeicoccus</taxon>
    </lineage>
</organism>
<sequence length="95" mass="9951">MNSIVWKIAGAGGAALAGMATRKAMTAAWQKGTGKNPPDDVHDPDVAWAEAIGWAVLSGVGIAVVQLLVKRFVAKQEHARTARVPESISSTLDDD</sequence>
<reference evidence="2 3" key="1">
    <citation type="submission" date="2020-07" db="EMBL/GenBank/DDBJ databases">
        <title>Sequencing the genomes of 1000 actinobacteria strains.</title>
        <authorList>
            <person name="Klenk H.-P."/>
        </authorList>
    </citation>
    <scope>NUCLEOTIDE SEQUENCE [LARGE SCALE GENOMIC DNA]</scope>
    <source>
        <strain evidence="2 3">DSM 26341</strain>
    </source>
</reference>
<keyword evidence="1" id="KW-0812">Transmembrane</keyword>
<evidence type="ECO:0000313" key="3">
    <source>
        <dbReference type="Proteomes" id="UP000539111"/>
    </source>
</evidence>
<dbReference type="Pfam" id="PF14019">
    <property type="entry name" value="DUF4235"/>
    <property type="match status" value="1"/>
</dbReference>
<evidence type="ECO:0000256" key="1">
    <source>
        <dbReference type="SAM" id="Phobius"/>
    </source>
</evidence>
<dbReference type="AlphaFoldDB" id="A0A7Z0AAV7"/>